<keyword evidence="8" id="KW-0653">Protein transport</keyword>
<evidence type="ECO:0000256" key="4">
    <source>
        <dbReference type="ARBA" id="ARBA00022448"/>
    </source>
</evidence>
<evidence type="ECO:0000256" key="11">
    <source>
        <dbReference type="SAM" id="Coils"/>
    </source>
</evidence>
<evidence type="ECO:0000256" key="6">
    <source>
        <dbReference type="ARBA" id="ARBA00022500"/>
    </source>
</evidence>
<feature type="coiled-coil region" evidence="11">
    <location>
        <begin position="26"/>
        <end position="60"/>
    </location>
</feature>
<accession>A0A6H2GYN0</accession>
<evidence type="ECO:0000313" key="12">
    <source>
        <dbReference type="EMBL" id="QJC52286.1"/>
    </source>
</evidence>
<dbReference type="GO" id="GO:0006935">
    <property type="term" value="P:chemotaxis"/>
    <property type="evidence" value="ECO:0007669"/>
    <property type="project" value="UniProtKB-KW"/>
</dbReference>
<dbReference type="GO" id="GO:0009288">
    <property type="term" value="C:bacterial-type flagellum"/>
    <property type="evidence" value="ECO:0007669"/>
    <property type="project" value="InterPro"/>
</dbReference>
<comment type="subcellular location">
    <subcellularLocation>
        <location evidence="1">Cell membrane</location>
        <topology evidence="1">Peripheral membrane protein</topology>
        <orientation evidence="1">Cytoplasmic side</orientation>
    </subcellularLocation>
</comment>
<keyword evidence="11" id="KW-0175">Coiled coil</keyword>
<comment type="similarity">
    <text evidence="2">Belongs to the FliJ family.</text>
</comment>
<sequence>MAAFRYAYQSIVNLKQSETTQAEWGLSAALGQLKAEEMSLEELRSERRRWEEKLIRQGERGSTLDELQQIQHFIRHLDKTICLKEKKVQEAEKEVDQSRTILSERKVQEKIWMRSKEKAWQKFKSALLAGEQAELDEIAVQRHARMAQS</sequence>
<dbReference type="Gene3D" id="1.10.287.1700">
    <property type="match status" value="1"/>
</dbReference>
<evidence type="ECO:0000256" key="1">
    <source>
        <dbReference type="ARBA" id="ARBA00004413"/>
    </source>
</evidence>
<dbReference type="AlphaFoldDB" id="A0A6H2GYN0"/>
<evidence type="ECO:0000256" key="10">
    <source>
        <dbReference type="ARBA" id="ARBA00023225"/>
    </source>
</evidence>
<keyword evidence="6" id="KW-0145">Chemotaxis</keyword>
<dbReference type="InterPro" id="IPR012823">
    <property type="entry name" value="Flagell_FliJ"/>
</dbReference>
<dbReference type="KEGG" id="palr:HGI30_12410"/>
<reference evidence="12 13" key="1">
    <citation type="submission" date="2020-04" db="EMBL/GenBank/DDBJ databases">
        <title>Novel Paenibacillus strain UniB2 isolated from commercial digestive syrup.</title>
        <authorList>
            <person name="Thorat V."/>
            <person name="Kirdat K."/>
            <person name="Tiwarekar B."/>
            <person name="Yadav A."/>
        </authorList>
    </citation>
    <scope>NUCLEOTIDE SEQUENCE [LARGE SCALE GENOMIC DNA]</scope>
    <source>
        <strain evidence="12 13">UniB2</strain>
    </source>
</reference>
<evidence type="ECO:0000256" key="2">
    <source>
        <dbReference type="ARBA" id="ARBA00010004"/>
    </source>
</evidence>
<evidence type="ECO:0000256" key="7">
    <source>
        <dbReference type="ARBA" id="ARBA00022795"/>
    </source>
</evidence>
<keyword evidence="12" id="KW-0282">Flagellum</keyword>
<dbReference type="EMBL" id="CP051428">
    <property type="protein sequence ID" value="QJC52286.1"/>
    <property type="molecule type" value="Genomic_DNA"/>
</dbReference>
<dbReference type="GO" id="GO:0015031">
    <property type="term" value="P:protein transport"/>
    <property type="evidence" value="ECO:0007669"/>
    <property type="project" value="UniProtKB-KW"/>
</dbReference>
<dbReference type="InterPro" id="IPR053716">
    <property type="entry name" value="Flag_assembly_chemotaxis_eff"/>
</dbReference>
<dbReference type="Proteomes" id="UP000502136">
    <property type="component" value="Chromosome"/>
</dbReference>
<keyword evidence="9" id="KW-0472">Membrane</keyword>
<evidence type="ECO:0000313" key="13">
    <source>
        <dbReference type="Proteomes" id="UP000502136"/>
    </source>
</evidence>
<organism evidence="12 13">
    <name type="scientific">Paenibacillus albicereus</name>
    <dbReference type="NCBI Taxonomy" id="2726185"/>
    <lineage>
        <taxon>Bacteria</taxon>
        <taxon>Bacillati</taxon>
        <taxon>Bacillota</taxon>
        <taxon>Bacilli</taxon>
        <taxon>Bacillales</taxon>
        <taxon>Paenibacillaceae</taxon>
        <taxon>Paenibacillus</taxon>
    </lineage>
</organism>
<dbReference type="GO" id="GO:0071973">
    <property type="term" value="P:bacterial-type flagellum-dependent cell motility"/>
    <property type="evidence" value="ECO:0007669"/>
    <property type="project" value="InterPro"/>
</dbReference>
<proteinExistence type="inferred from homology"/>
<gene>
    <name evidence="12" type="primary">fliJ</name>
    <name evidence="12" type="ORF">HGI30_12410</name>
</gene>
<evidence type="ECO:0000256" key="9">
    <source>
        <dbReference type="ARBA" id="ARBA00023136"/>
    </source>
</evidence>
<evidence type="ECO:0000256" key="5">
    <source>
        <dbReference type="ARBA" id="ARBA00022475"/>
    </source>
</evidence>
<keyword evidence="4" id="KW-0813">Transport</keyword>
<keyword evidence="13" id="KW-1185">Reference proteome</keyword>
<dbReference type="RefSeq" id="WP_168907851.1">
    <property type="nucleotide sequence ID" value="NZ_CP051428.1"/>
</dbReference>
<dbReference type="GO" id="GO:0044781">
    <property type="term" value="P:bacterial-type flagellum organization"/>
    <property type="evidence" value="ECO:0007669"/>
    <property type="project" value="UniProtKB-KW"/>
</dbReference>
<dbReference type="Pfam" id="PF02050">
    <property type="entry name" value="FliJ"/>
    <property type="match status" value="1"/>
</dbReference>
<keyword evidence="10" id="KW-1006">Bacterial flagellum protein export</keyword>
<keyword evidence="5" id="KW-1003">Cell membrane</keyword>
<dbReference type="NCBIfam" id="TIGR02473">
    <property type="entry name" value="flagell_FliJ"/>
    <property type="match status" value="1"/>
</dbReference>
<protein>
    <recommendedName>
        <fullName evidence="3">Flagellar FliJ protein</fullName>
    </recommendedName>
</protein>
<evidence type="ECO:0000256" key="3">
    <source>
        <dbReference type="ARBA" id="ARBA00020392"/>
    </source>
</evidence>
<name>A0A6H2GYN0_9BACL</name>
<keyword evidence="12" id="KW-0966">Cell projection</keyword>
<evidence type="ECO:0000256" key="8">
    <source>
        <dbReference type="ARBA" id="ARBA00022927"/>
    </source>
</evidence>
<keyword evidence="12" id="KW-0969">Cilium</keyword>
<dbReference type="GO" id="GO:0005886">
    <property type="term" value="C:plasma membrane"/>
    <property type="evidence" value="ECO:0007669"/>
    <property type="project" value="UniProtKB-SubCell"/>
</dbReference>
<keyword evidence="7" id="KW-1005">Bacterial flagellum biogenesis</keyword>